<gene>
    <name evidence="2" type="ORF">LTR97_012435</name>
</gene>
<dbReference type="AlphaFoldDB" id="A0AAN7ZZ35"/>
<proteinExistence type="predicted"/>
<dbReference type="Proteomes" id="UP001310594">
    <property type="component" value="Unassembled WGS sequence"/>
</dbReference>
<evidence type="ECO:0000313" key="3">
    <source>
        <dbReference type="Proteomes" id="UP001310594"/>
    </source>
</evidence>
<evidence type="ECO:0000256" key="1">
    <source>
        <dbReference type="SAM" id="Coils"/>
    </source>
</evidence>
<protein>
    <submittedName>
        <fullName evidence="2">Uncharacterized protein</fullName>
    </submittedName>
</protein>
<keyword evidence="1" id="KW-0175">Coiled coil</keyword>
<dbReference type="Gene3D" id="3.10.20.870">
    <property type="entry name" value="PFU (PLAA family ubiquitin binding), C-terminal domain"/>
    <property type="match status" value="1"/>
</dbReference>
<name>A0AAN7ZZ35_9PEZI</name>
<dbReference type="InterPro" id="IPR038122">
    <property type="entry name" value="PFU_sf"/>
</dbReference>
<reference evidence="2" key="1">
    <citation type="submission" date="2023-08" db="EMBL/GenBank/DDBJ databases">
        <title>Black Yeasts Isolated from many extreme environments.</title>
        <authorList>
            <person name="Coleine C."/>
            <person name="Stajich J.E."/>
            <person name="Selbmann L."/>
        </authorList>
    </citation>
    <scope>NUCLEOTIDE SEQUENCE</scope>
    <source>
        <strain evidence="2">CCFEE 5810</strain>
    </source>
</reference>
<accession>A0AAN7ZZ35</accession>
<sequence length="184" mass="21234">MNTPERGLVRPSRNNRFQRDPEVYTLQIDIWEDVQALELVYRDNQDPALVARLWLDSHGISHPEAYEGLIRLIIRQTGGQVGGQIFEDTVERAVFSAAPSQRPYTPLELAMRTNWPTQDQTDRLAIQAPAIRTAFLKSEETLEERNGILVRENARLVEVNTRLMQQVAELRAKLGFVERRRQSK</sequence>
<dbReference type="EMBL" id="JAVRQU010000026">
    <property type="protein sequence ID" value="KAK5690247.1"/>
    <property type="molecule type" value="Genomic_DNA"/>
</dbReference>
<feature type="coiled-coil region" evidence="1">
    <location>
        <begin position="153"/>
        <end position="180"/>
    </location>
</feature>
<organism evidence="2 3">
    <name type="scientific">Elasticomyces elasticus</name>
    <dbReference type="NCBI Taxonomy" id="574655"/>
    <lineage>
        <taxon>Eukaryota</taxon>
        <taxon>Fungi</taxon>
        <taxon>Dikarya</taxon>
        <taxon>Ascomycota</taxon>
        <taxon>Pezizomycotina</taxon>
        <taxon>Dothideomycetes</taxon>
        <taxon>Dothideomycetidae</taxon>
        <taxon>Mycosphaerellales</taxon>
        <taxon>Teratosphaeriaceae</taxon>
        <taxon>Elasticomyces</taxon>
    </lineage>
</organism>
<comment type="caution">
    <text evidence="2">The sequence shown here is derived from an EMBL/GenBank/DDBJ whole genome shotgun (WGS) entry which is preliminary data.</text>
</comment>
<evidence type="ECO:0000313" key="2">
    <source>
        <dbReference type="EMBL" id="KAK5690247.1"/>
    </source>
</evidence>